<organism evidence="1 2">
    <name type="scientific">Streblomastix strix</name>
    <dbReference type="NCBI Taxonomy" id="222440"/>
    <lineage>
        <taxon>Eukaryota</taxon>
        <taxon>Metamonada</taxon>
        <taxon>Preaxostyla</taxon>
        <taxon>Oxymonadida</taxon>
        <taxon>Streblomastigidae</taxon>
        <taxon>Streblomastix</taxon>
    </lineage>
</organism>
<comment type="caution">
    <text evidence="1">The sequence shown here is derived from an EMBL/GenBank/DDBJ whole genome shotgun (WGS) entry which is preliminary data.</text>
</comment>
<name>A0A5J4W9V3_9EUKA</name>
<dbReference type="AlphaFoldDB" id="A0A5J4W9V3"/>
<accession>A0A5J4W9V3</accession>
<evidence type="ECO:0008006" key="3">
    <source>
        <dbReference type="Google" id="ProtNLM"/>
    </source>
</evidence>
<evidence type="ECO:0000313" key="1">
    <source>
        <dbReference type="EMBL" id="KAA6391456.1"/>
    </source>
</evidence>
<dbReference type="EMBL" id="SNRW01002875">
    <property type="protein sequence ID" value="KAA6391456.1"/>
    <property type="molecule type" value="Genomic_DNA"/>
</dbReference>
<proteinExistence type="predicted"/>
<gene>
    <name evidence="1" type="ORF">EZS28_013018</name>
</gene>
<sequence>MTRSNSVHRTGKRECSIPYAWLEQQNSGIVNIVNQEEFETPSRNDMLFPDGPKARMGRRFAIKILRMLNVSKGAIDMLLYGQRYHTERIYYYAMEKLKNWSQINHYSIHYLLLMNPYIIITEVLAQFTSINTSESSALQFLNGFPSMLSLTFDIDLKNNHMLQFTRKAISAHMFVKPKYKDTLNVGILFDYWRGKGSNRNLTYVELYSKLTSLLMTIYSMRPAEIERMSLKHSVICEQTDNVDLRLQPKTKSILHSHKLPKTRDRTVCPRATFFD</sequence>
<evidence type="ECO:0000313" key="2">
    <source>
        <dbReference type="Proteomes" id="UP000324800"/>
    </source>
</evidence>
<dbReference type="Proteomes" id="UP000324800">
    <property type="component" value="Unassembled WGS sequence"/>
</dbReference>
<reference evidence="1 2" key="1">
    <citation type="submission" date="2019-03" db="EMBL/GenBank/DDBJ databases">
        <title>Single cell metagenomics reveals metabolic interactions within the superorganism composed of flagellate Streblomastix strix and complex community of Bacteroidetes bacteria on its surface.</title>
        <authorList>
            <person name="Treitli S.C."/>
            <person name="Kolisko M."/>
            <person name="Husnik F."/>
            <person name="Keeling P."/>
            <person name="Hampl V."/>
        </authorList>
    </citation>
    <scope>NUCLEOTIDE SEQUENCE [LARGE SCALE GENOMIC DNA]</scope>
    <source>
        <strain evidence="1">ST1C</strain>
    </source>
</reference>
<protein>
    <recommendedName>
        <fullName evidence="3">Tyr recombinase domain-containing protein</fullName>
    </recommendedName>
</protein>